<dbReference type="AlphaFoldDB" id="A0A9R1UMA2"/>
<dbReference type="Proteomes" id="UP000235145">
    <property type="component" value="Unassembled WGS sequence"/>
</dbReference>
<gene>
    <name evidence="1" type="ORF">LSAT_V11C800443900</name>
</gene>
<dbReference type="Gene3D" id="2.40.50.140">
    <property type="entry name" value="Nucleic acid-binding proteins"/>
    <property type="match status" value="2"/>
</dbReference>
<accession>A0A9R1UMA2</accession>
<reference evidence="1 2" key="1">
    <citation type="journal article" date="2017" name="Nat. Commun.">
        <title>Genome assembly with in vitro proximity ligation data and whole-genome triplication in lettuce.</title>
        <authorList>
            <person name="Reyes-Chin-Wo S."/>
            <person name="Wang Z."/>
            <person name="Yang X."/>
            <person name="Kozik A."/>
            <person name="Arikit S."/>
            <person name="Song C."/>
            <person name="Xia L."/>
            <person name="Froenicke L."/>
            <person name="Lavelle D.O."/>
            <person name="Truco M.J."/>
            <person name="Xia R."/>
            <person name="Zhu S."/>
            <person name="Xu C."/>
            <person name="Xu H."/>
            <person name="Xu X."/>
            <person name="Cox K."/>
            <person name="Korf I."/>
            <person name="Meyers B.C."/>
            <person name="Michelmore R.W."/>
        </authorList>
    </citation>
    <scope>NUCLEOTIDE SEQUENCE [LARGE SCALE GENOMIC DNA]</scope>
    <source>
        <strain evidence="2">cv. Salinas</strain>
        <tissue evidence="1">Seedlings</tissue>
    </source>
</reference>
<dbReference type="SUPFAM" id="SSF50249">
    <property type="entry name" value="Nucleic acid-binding proteins"/>
    <property type="match status" value="1"/>
</dbReference>
<dbReference type="InterPro" id="IPR012340">
    <property type="entry name" value="NA-bd_OB-fold"/>
</dbReference>
<protein>
    <recommendedName>
        <fullName evidence="3">Replication factor A C-terminal domain-containing protein</fullName>
    </recommendedName>
</protein>
<dbReference type="EMBL" id="NBSK02000008">
    <property type="protein sequence ID" value="KAJ0189401.1"/>
    <property type="molecule type" value="Genomic_DNA"/>
</dbReference>
<evidence type="ECO:0000313" key="1">
    <source>
        <dbReference type="EMBL" id="KAJ0189401.1"/>
    </source>
</evidence>
<evidence type="ECO:0008006" key="3">
    <source>
        <dbReference type="Google" id="ProtNLM"/>
    </source>
</evidence>
<comment type="caution">
    <text evidence="1">The sequence shown here is derived from an EMBL/GenBank/DDBJ whole genome shotgun (WGS) entry which is preliminary data.</text>
</comment>
<organism evidence="1 2">
    <name type="scientific">Lactuca sativa</name>
    <name type="common">Garden lettuce</name>
    <dbReference type="NCBI Taxonomy" id="4236"/>
    <lineage>
        <taxon>Eukaryota</taxon>
        <taxon>Viridiplantae</taxon>
        <taxon>Streptophyta</taxon>
        <taxon>Embryophyta</taxon>
        <taxon>Tracheophyta</taxon>
        <taxon>Spermatophyta</taxon>
        <taxon>Magnoliopsida</taxon>
        <taxon>eudicotyledons</taxon>
        <taxon>Gunneridae</taxon>
        <taxon>Pentapetalae</taxon>
        <taxon>asterids</taxon>
        <taxon>campanulids</taxon>
        <taxon>Asterales</taxon>
        <taxon>Asteraceae</taxon>
        <taxon>Cichorioideae</taxon>
        <taxon>Cichorieae</taxon>
        <taxon>Lactucinae</taxon>
        <taxon>Lactuca</taxon>
    </lineage>
</organism>
<keyword evidence="2" id="KW-1185">Reference proteome</keyword>
<sequence length="328" mass="36954">MEPFATSRSNNITLCSIMFIIQTYKKNPNMVSSLDMILMGQQPCLMEELLGKSLNLVWLKTKENTCWLVTSIRKFLQNNHRSIDPFNLVSFDDLTAINFDTHVAFGFIGQVVSTDPMRVIMDNAREKRLMNIVAQYLSGRKIQVALWDGFALKLNNYISEHQNDNAVVNLTSKGLEKSTEFQMNVVKGKMNESFINPSINTTHLNIGIVVARTIVDMDLNVESSNSTTHLNTGIEIGLSVIATVIGFDLVKGWYSFYCRDCSKKVSKNDDDTNTETVTCDGCGGVSDFYNKVVIRVEDGFASFVVFGCHVKDVIHRSNQWLMEKISKI</sequence>
<evidence type="ECO:0000313" key="2">
    <source>
        <dbReference type="Proteomes" id="UP000235145"/>
    </source>
</evidence>
<proteinExistence type="predicted"/>
<name>A0A9R1UMA2_LACSA</name>